<dbReference type="Pfam" id="PF13424">
    <property type="entry name" value="TPR_12"/>
    <property type="match status" value="1"/>
</dbReference>
<feature type="compositionally biased region" description="Basic residues" evidence="3">
    <location>
        <begin position="102"/>
        <end position="116"/>
    </location>
</feature>
<dbReference type="InterPro" id="IPR042197">
    <property type="entry name" value="Apaf_helical"/>
</dbReference>
<comment type="caution">
    <text evidence="4">The sequence shown here is derived from an EMBL/GenBank/DDBJ whole genome shotgun (WGS) entry which is preliminary data.</text>
</comment>
<dbReference type="Proteomes" id="UP001530315">
    <property type="component" value="Unassembled WGS sequence"/>
</dbReference>
<keyword evidence="2" id="KW-0802">TPR repeat</keyword>
<dbReference type="SUPFAM" id="SSF52540">
    <property type="entry name" value="P-loop containing nucleoside triphosphate hydrolases"/>
    <property type="match status" value="1"/>
</dbReference>
<dbReference type="Gene3D" id="1.10.8.430">
    <property type="entry name" value="Helical domain of apoptotic protease-activating factors"/>
    <property type="match status" value="1"/>
</dbReference>
<dbReference type="PANTHER" id="PTHR45641">
    <property type="entry name" value="TETRATRICOPEPTIDE REPEAT PROTEIN (AFU_ORTHOLOGUE AFUA_6G03870)"/>
    <property type="match status" value="1"/>
</dbReference>
<feature type="compositionally biased region" description="Polar residues" evidence="3">
    <location>
        <begin position="409"/>
        <end position="420"/>
    </location>
</feature>
<sequence>MLVRRERKYTLMFRIVGPNDVKVLKKISHWNARVEKALGGVTQDYGEDGSSAASSWRRKVEGDDSSEAGSEVSSVSTSSTLSSSVGAVLRRGREMLPSAGKVRMRRATPTPRLRRRRDGDDGGGDSAGEDGYSSDTIPMTMENLARLQLSLDVGGEGGGSAAPPSIGELHGDKKKRRGEGAALALGIDESSGLGQVKPMKPKDELLEVIRGLRTEQMRAREAIGTAEVGGRNGNVLDEIKSNFTPKAEIPSAVPKLPIEYIHRHRLMKQVVNCLLDRATGPRDTDDDTPFANNITCITSRHSDKAGNGKTTLAVAAIQTVEVREFFSDGIAWIHLGRTALSEREVRRLYEQLYDQLLGSEEDGGEDDNVGGREDDDDDNASNSSSDSSGDEKKDNDSNGRKDPIEKGISNVSNSSSENKLTLSRRHFQGGELEGMKEDLGRLLISRRVLICLDDVYKMEDAKWFLFGTQSDGYNKLEDTPHRVLITTRIPGLVGPGITHEVFVRIFSEHEAVKLLLTAAGRRPNGLPKVSPVFAQARIIVKGCGNSPLALRIAGGMLRSRNRNWTLSSPAWKLLVEQCRSSLEEASRIRSFANSVQRLIDLSFATVTDVDFRDVLRECFVAFAMVFHDTDSLKVGKGISRAVVIRLFAVVSSMEGGRSPPSTVNDEEMADFMDYATLILDTLETMNLVQRAGHGLSKSLAMSRLDADGINNVTNTNHSNHKCYSMHESIKAIAEDMSKRKTAAFAPLYDDFNSFIEKNDVIPEFPGRPFPFDECMVMMLTGQVAEMAEAIQNSLYERWNIEEYVTENMPLHLFRAKMIEKASAILVDQDFCTRRVVALGPIEATRRHVSDLIELRRAHTNLKESSSDDLDLNIVDVIQKASTCIIDEVIRQSQDSRKSVNIAICLSTMGEGLIKARQPRDASHRLEEAASLYRDLLGQVHIDVARAVNALAKSLVKINETRSALIRFGEASSTYEDCNASHHFDSIANLQGMANLFVTSGDFQAATALYENVISRKQTVHGEFSVATAKTINDCAIILAKNGRMDDALVRYEKARKTYERALVGRPLSMSWLNHGESAAKCGFDLALINLNIASIKSKKGDVAGAVTAYNIGVQGLRKYRDDLDLAGDEAGRNKNSSHMRHLVSALGRIGSLKLKQGDKNGALEIYASLFKEVDTVESPTVSRLEKAKAHIKCATIYRQSGDRDDNKHAIIHLREALNMYTDLYGKNNKDTVAVATSLKQWEEEQNARS</sequence>
<feature type="compositionally biased region" description="Acidic residues" evidence="3">
    <location>
        <begin position="359"/>
        <end position="379"/>
    </location>
</feature>
<feature type="region of interest" description="Disordered" evidence="3">
    <location>
        <begin position="359"/>
        <end position="420"/>
    </location>
</feature>
<dbReference type="SUPFAM" id="SSF48452">
    <property type="entry name" value="TPR-like"/>
    <property type="match status" value="1"/>
</dbReference>
<dbReference type="AlphaFoldDB" id="A0ABD3R0Z8"/>
<evidence type="ECO:0000256" key="3">
    <source>
        <dbReference type="SAM" id="MobiDB-lite"/>
    </source>
</evidence>
<dbReference type="PANTHER" id="PTHR45641:SF19">
    <property type="entry name" value="NEPHROCYSTIN-3"/>
    <property type="match status" value="1"/>
</dbReference>
<dbReference type="InterPro" id="IPR011990">
    <property type="entry name" value="TPR-like_helical_dom_sf"/>
</dbReference>
<gene>
    <name evidence="4" type="ORF">ACHAW5_007133</name>
</gene>
<organism evidence="4 5">
    <name type="scientific">Stephanodiscus triporus</name>
    <dbReference type="NCBI Taxonomy" id="2934178"/>
    <lineage>
        <taxon>Eukaryota</taxon>
        <taxon>Sar</taxon>
        <taxon>Stramenopiles</taxon>
        <taxon>Ochrophyta</taxon>
        <taxon>Bacillariophyta</taxon>
        <taxon>Coscinodiscophyceae</taxon>
        <taxon>Thalassiosirophycidae</taxon>
        <taxon>Stephanodiscales</taxon>
        <taxon>Stephanodiscaceae</taxon>
        <taxon>Stephanodiscus</taxon>
    </lineage>
</organism>
<dbReference type="InterPro" id="IPR027417">
    <property type="entry name" value="P-loop_NTPase"/>
</dbReference>
<dbReference type="Gene3D" id="3.40.50.300">
    <property type="entry name" value="P-loop containing nucleotide triphosphate hydrolases"/>
    <property type="match status" value="1"/>
</dbReference>
<proteinExistence type="predicted"/>
<dbReference type="Gene3D" id="1.25.40.10">
    <property type="entry name" value="Tetratricopeptide repeat domain"/>
    <property type="match status" value="2"/>
</dbReference>
<accession>A0ABD3R0Z8</accession>
<feature type="region of interest" description="Disordered" evidence="3">
    <location>
        <begin position="155"/>
        <end position="177"/>
    </location>
</feature>
<protein>
    <recommendedName>
        <fullName evidence="6">NB-ARC domain-containing protein</fullName>
    </recommendedName>
</protein>
<reference evidence="4 5" key="1">
    <citation type="submission" date="2024-10" db="EMBL/GenBank/DDBJ databases">
        <title>Updated reference genomes for cyclostephanoid diatoms.</title>
        <authorList>
            <person name="Roberts W.R."/>
            <person name="Alverson A.J."/>
        </authorList>
    </citation>
    <scope>NUCLEOTIDE SEQUENCE [LARGE SCALE GENOMIC DNA]</scope>
    <source>
        <strain evidence="4 5">AJA276-08</strain>
    </source>
</reference>
<keyword evidence="5" id="KW-1185">Reference proteome</keyword>
<dbReference type="EMBL" id="JALLAZ020000031">
    <property type="protein sequence ID" value="KAL3805461.1"/>
    <property type="molecule type" value="Genomic_DNA"/>
</dbReference>
<feature type="compositionally biased region" description="Basic and acidic residues" evidence="3">
    <location>
        <begin position="389"/>
        <end position="405"/>
    </location>
</feature>
<name>A0ABD3R0Z8_9STRA</name>
<feature type="compositionally biased region" description="Low complexity" evidence="3">
    <location>
        <begin position="67"/>
        <end position="89"/>
    </location>
</feature>
<feature type="region of interest" description="Disordered" evidence="3">
    <location>
        <begin position="42"/>
        <end position="136"/>
    </location>
</feature>
<evidence type="ECO:0000256" key="1">
    <source>
        <dbReference type="ARBA" id="ARBA00022737"/>
    </source>
</evidence>
<evidence type="ECO:0000313" key="5">
    <source>
        <dbReference type="Proteomes" id="UP001530315"/>
    </source>
</evidence>
<evidence type="ECO:0000256" key="2">
    <source>
        <dbReference type="ARBA" id="ARBA00022803"/>
    </source>
</evidence>
<keyword evidence="1" id="KW-0677">Repeat</keyword>
<evidence type="ECO:0000313" key="4">
    <source>
        <dbReference type="EMBL" id="KAL3805461.1"/>
    </source>
</evidence>
<evidence type="ECO:0008006" key="6">
    <source>
        <dbReference type="Google" id="ProtNLM"/>
    </source>
</evidence>